<name>A0A1Z4LVI0_9CYAN</name>
<accession>A0A1Z4LVI0</accession>
<sequence length="168" mass="18492">MAMRDVLLYVLVALLVFSFIELNQKNAQIQSLESILKFAVKKPIYIQAYQHIGDIMSEDNGITITPQGDAVGISIGDDNYQEGVFAKTSGDVANFVNEVEGSRAEASPKIKALFAQIQKTIENNDDLSPDEKNYALQQLKSLESTSSANKRKLMKAESDELMSDASIV</sequence>
<gene>
    <name evidence="1" type="ORF">NIES267_47580</name>
</gene>
<reference evidence="1 2" key="1">
    <citation type="submission" date="2017-06" db="EMBL/GenBank/DDBJ databases">
        <title>Genome sequencing of cyanobaciteial culture collection at National Institute for Environmental Studies (NIES).</title>
        <authorList>
            <person name="Hirose Y."/>
            <person name="Shimura Y."/>
            <person name="Fujisawa T."/>
            <person name="Nakamura Y."/>
            <person name="Kawachi M."/>
        </authorList>
    </citation>
    <scope>NUCLEOTIDE SEQUENCE [LARGE SCALE GENOMIC DNA]</scope>
    <source>
        <strain evidence="1 2">NIES-267</strain>
    </source>
</reference>
<evidence type="ECO:0000313" key="1">
    <source>
        <dbReference type="EMBL" id="BAY85259.1"/>
    </source>
</evidence>
<dbReference type="AlphaFoldDB" id="A0A1Z4LVI0"/>
<dbReference type="EMBL" id="AP018227">
    <property type="protein sequence ID" value="BAY85259.1"/>
    <property type="molecule type" value="Genomic_DNA"/>
</dbReference>
<proteinExistence type="predicted"/>
<evidence type="ECO:0000313" key="2">
    <source>
        <dbReference type="Proteomes" id="UP000218418"/>
    </source>
</evidence>
<protein>
    <submittedName>
        <fullName evidence="1">Pentapeptide repeat protein</fullName>
    </submittedName>
</protein>
<organism evidence="1 2">
    <name type="scientific">Calothrix parasitica NIES-267</name>
    <dbReference type="NCBI Taxonomy" id="1973488"/>
    <lineage>
        <taxon>Bacteria</taxon>
        <taxon>Bacillati</taxon>
        <taxon>Cyanobacteriota</taxon>
        <taxon>Cyanophyceae</taxon>
        <taxon>Nostocales</taxon>
        <taxon>Calotrichaceae</taxon>
        <taxon>Calothrix</taxon>
    </lineage>
</organism>
<dbReference type="Proteomes" id="UP000218418">
    <property type="component" value="Chromosome"/>
</dbReference>
<keyword evidence="2" id="KW-1185">Reference proteome</keyword>